<evidence type="ECO:0000313" key="1">
    <source>
        <dbReference type="EMBL" id="OGG98689.1"/>
    </source>
</evidence>
<evidence type="ECO:0000313" key="2">
    <source>
        <dbReference type="Proteomes" id="UP000176968"/>
    </source>
</evidence>
<name>A0A1F6GKN8_9BACT</name>
<evidence type="ECO:0008006" key="3">
    <source>
        <dbReference type="Google" id="ProtNLM"/>
    </source>
</evidence>
<proteinExistence type="predicted"/>
<sequence>MKNQKIPRMKSGIAVDIDETLSWTVGYWFKEMIKLFGNPEKLSVKKLISKYRYTQNVPYWQTPRALAWIEDLRHSNELQKVLPLIKNANHYLNKINKILPVAVYLTTRPETIIHGTRAWLSKYHFPKASVICRPLSWKGNHALWKAKTLFKLYPKVFGIIDDNPELLKFFGPKYKGTIYLYDNKNIKRKDIKVV</sequence>
<dbReference type="Gene3D" id="3.40.50.1000">
    <property type="entry name" value="HAD superfamily/HAD-like"/>
    <property type="match status" value="1"/>
</dbReference>
<dbReference type="EMBL" id="MFMY01000042">
    <property type="protein sequence ID" value="OGG98689.1"/>
    <property type="molecule type" value="Genomic_DNA"/>
</dbReference>
<dbReference type="Proteomes" id="UP000176968">
    <property type="component" value="Unassembled WGS sequence"/>
</dbReference>
<comment type="caution">
    <text evidence="1">The sequence shown here is derived from an EMBL/GenBank/DDBJ whole genome shotgun (WGS) entry which is preliminary data.</text>
</comment>
<feature type="non-terminal residue" evidence="1">
    <location>
        <position position="194"/>
    </location>
</feature>
<dbReference type="InterPro" id="IPR023214">
    <property type="entry name" value="HAD_sf"/>
</dbReference>
<accession>A0A1F6GKN8</accession>
<organism evidence="1 2">
    <name type="scientific">Candidatus Kuenenbacteria bacterium RIFCSPHIGHO2_12_FULL_42_14</name>
    <dbReference type="NCBI Taxonomy" id="1798563"/>
    <lineage>
        <taxon>Bacteria</taxon>
        <taxon>Candidatus Kueneniibacteriota</taxon>
    </lineage>
</organism>
<reference evidence="1 2" key="1">
    <citation type="journal article" date="2016" name="Nat. Commun.">
        <title>Thousands of microbial genomes shed light on interconnected biogeochemical processes in an aquifer system.</title>
        <authorList>
            <person name="Anantharaman K."/>
            <person name="Brown C.T."/>
            <person name="Hug L.A."/>
            <person name="Sharon I."/>
            <person name="Castelle C.J."/>
            <person name="Probst A.J."/>
            <person name="Thomas B.C."/>
            <person name="Singh A."/>
            <person name="Wilkins M.J."/>
            <person name="Karaoz U."/>
            <person name="Brodie E.L."/>
            <person name="Williams K.H."/>
            <person name="Hubbard S.S."/>
            <person name="Banfield J.F."/>
        </authorList>
    </citation>
    <scope>NUCLEOTIDE SEQUENCE [LARGE SCALE GENOMIC DNA]</scope>
</reference>
<dbReference type="AlphaFoldDB" id="A0A1F6GKN8"/>
<gene>
    <name evidence="1" type="ORF">A3E04_00380</name>
</gene>
<protein>
    <recommendedName>
        <fullName evidence="3">FCP1 homology domain-containing protein</fullName>
    </recommendedName>
</protein>